<evidence type="ECO:0000313" key="2">
    <source>
        <dbReference type="EMBL" id="APU87071.1"/>
    </source>
</evidence>
<dbReference type="CDD" id="cd00164">
    <property type="entry name" value="S1_like"/>
    <property type="match status" value="1"/>
</dbReference>
<dbReference type="EMBL" id="CP015709">
    <property type="protein sequence ID" value="APU87071.1"/>
    <property type="molecule type" value="Genomic_DNA"/>
</dbReference>
<organism evidence="2">
    <name type="scientific">Clostridium botulinum</name>
    <dbReference type="NCBI Taxonomy" id="1491"/>
    <lineage>
        <taxon>Bacteria</taxon>
        <taxon>Bacillati</taxon>
        <taxon>Bacillota</taxon>
        <taxon>Clostridia</taxon>
        <taxon>Eubacteriales</taxon>
        <taxon>Clostridiaceae</taxon>
        <taxon>Clostridium</taxon>
    </lineage>
</organism>
<accession>A0A1L7JMS0</accession>
<dbReference type="InterPro" id="IPR012340">
    <property type="entry name" value="NA-bd_OB-fold"/>
</dbReference>
<dbReference type="GO" id="GO:0003676">
    <property type="term" value="F:nucleic acid binding"/>
    <property type="evidence" value="ECO:0007669"/>
    <property type="project" value="InterPro"/>
</dbReference>
<feature type="domain" description="S1 motif" evidence="1">
    <location>
        <begin position="2"/>
        <end position="52"/>
    </location>
</feature>
<dbReference type="Gene3D" id="2.40.50.140">
    <property type="entry name" value="Nucleic acid-binding proteins"/>
    <property type="match status" value="1"/>
</dbReference>
<geneLocation type="plasmid" evidence="2">
    <name>pNPD8_2</name>
</geneLocation>
<dbReference type="Pfam" id="PF00575">
    <property type="entry name" value="S1"/>
    <property type="match status" value="1"/>
</dbReference>
<dbReference type="AlphaFoldDB" id="A0A1L7JMS0"/>
<reference evidence="2" key="1">
    <citation type="submission" date="2016-05" db="EMBL/GenBank/DDBJ databases">
        <authorList>
            <person name="Lavstsen T."/>
            <person name="Jespersen J.S."/>
        </authorList>
    </citation>
    <scope>NUCLEOTIDE SEQUENCE</scope>
    <source>
        <strain evidence="2">CDC69096</strain>
        <plasmid evidence="2">pNPD8_2</plasmid>
    </source>
</reference>
<keyword evidence="2" id="KW-0614">Plasmid</keyword>
<dbReference type="SUPFAM" id="SSF50249">
    <property type="entry name" value="Nucleic acid-binding proteins"/>
    <property type="match status" value="1"/>
</dbReference>
<sequence>MNIENFGIFIELQQGIVILCPPPNWANFNPNIGDTYLVRIKRIDRERERVSGTLVRLIKTTTI</sequence>
<proteinExistence type="predicted"/>
<gene>
    <name evidence="2" type="ORF">NPD8_4307</name>
</gene>
<protein>
    <submittedName>
        <fullName evidence="2">S1 RNA binding domain protein</fullName>
    </submittedName>
</protein>
<evidence type="ECO:0000259" key="1">
    <source>
        <dbReference type="Pfam" id="PF00575"/>
    </source>
</evidence>
<dbReference type="RefSeq" id="WP_236893439.1">
    <property type="nucleotide sequence ID" value="NZ_CP015709.1"/>
</dbReference>
<dbReference type="InterPro" id="IPR003029">
    <property type="entry name" value="S1_domain"/>
</dbReference>
<name>A0A1L7JMS0_CLOBO</name>